<evidence type="ECO:0000313" key="5">
    <source>
        <dbReference type="Proteomes" id="UP000228934"/>
    </source>
</evidence>
<feature type="compositionally biased region" description="Polar residues" evidence="2">
    <location>
        <begin position="100"/>
        <end position="113"/>
    </location>
</feature>
<feature type="compositionally biased region" description="Polar residues" evidence="2">
    <location>
        <begin position="221"/>
        <end position="232"/>
    </location>
</feature>
<organism evidence="4 5">
    <name type="scientific">Aquarana catesbeiana</name>
    <name type="common">American bullfrog</name>
    <name type="synonym">Rana catesbeiana</name>
    <dbReference type="NCBI Taxonomy" id="8400"/>
    <lineage>
        <taxon>Eukaryota</taxon>
        <taxon>Metazoa</taxon>
        <taxon>Chordata</taxon>
        <taxon>Craniata</taxon>
        <taxon>Vertebrata</taxon>
        <taxon>Euteleostomi</taxon>
        <taxon>Amphibia</taxon>
        <taxon>Batrachia</taxon>
        <taxon>Anura</taxon>
        <taxon>Neobatrachia</taxon>
        <taxon>Ranoidea</taxon>
        <taxon>Ranidae</taxon>
        <taxon>Aquarana</taxon>
    </lineage>
</organism>
<dbReference type="Proteomes" id="UP000228934">
    <property type="component" value="Unassembled WGS sequence"/>
</dbReference>
<keyword evidence="1" id="KW-0175">Coiled coil</keyword>
<name>A0A2G9S8H5_AQUCT</name>
<dbReference type="OrthoDB" id="9449914at2759"/>
<dbReference type="InterPro" id="IPR042779">
    <property type="entry name" value="MISP/MISP3-like"/>
</dbReference>
<feature type="region of interest" description="Disordered" evidence="2">
    <location>
        <begin position="143"/>
        <end position="238"/>
    </location>
</feature>
<dbReference type="PANTHER" id="PTHR18839">
    <property type="entry name" value="MITOTIC INTERACTOR AND SUBSTRATE OF PLK1 MISP FAMILY MEMBER"/>
    <property type="match status" value="1"/>
</dbReference>
<reference evidence="5" key="1">
    <citation type="journal article" date="2017" name="Nat. Commun.">
        <title>The North American bullfrog draft genome provides insight into hormonal regulation of long noncoding RNA.</title>
        <authorList>
            <person name="Hammond S.A."/>
            <person name="Warren R.L."/>
            <person name="Vandervalk B.P."/>
            <person name="Kucuk E."/>
            <person name="Khan H."/>
            <person name="Gibb E.A."/>
            <person name="Pandoh P."/>
            <person name="Kirk H."/>
            <person name="Zhao Y."/>
            <person name="Jones M."/>
            <person name="Mungall A.J."/>
            <person name="Coope R."/>
            <person name="Pleasance S."/>
            <person name="Moore R.A."/>
            <person name="Holt R.A."/>
            <person name="Round J.M."/>
            <person name="Ohora S."/>
            <person name="Walle B.V."/>
            <person name="Veldhoen N."/>
            <person name="Helbing C.C."/>
            <person name="Birol I."/>
        </authorList>
    </citation>
    <scope>NUCLEOTIDE SEQUENCE [LARGE SCALE GENOMIC DNA]</scope>
</reference>
<dbReference type="Pfam" id="PF15304">
    <property type="entry name" value="AKAP2_C"/>
    <property type="match status" value="1"/>
</dbReference>
<evidence type="ECO:0000256" key="2">
    <source>
        <dbReference type="SAM" id="MobiDB-lite"/>
    </source>
</evidence>
<feature type="compositionally biased region" description="Basic and acidic residues" evidence="2">
    <location>
        <begin position="79"/>
        <end position="92"/>
    </location>
</feature>
<proteinExistence type="predicted"/>
<dbReference type="PANTHER" id="PTHR18839:SF6">
    <property type="match status" value="1"/>
</dbReference>
<feature type="compositionally biased region" description="Polar residues" evidence="2">
    <location>
        <begin position="163"/>
        <end position="180"/>
    </location>
</feature>
<sequence length="238" mass="26569">PSDVPLRRWQSEIQKSDSIEVLVEVPAPSNHVFSAAPAAEVKKGPSYAEANGSNIIIIEHASILQRSTPGNGYNAAPADLRRTSPAESRRSTPADLRFTRPSSGNSPVPNSESPVVAPGSPFQLLRSPSPRSLLEKEIEEVREREKELRRQRTSIYGKDNGTEENLQITSDNRSDIQSGVYQPERPNWRKLEVNWPPNKDMTINGQQDQAWDSPRTRRQRSSLIQSWESGNPNPADDN</sequence>
<gene>
    <name evidence="4" type="ORF">AB205_0190690</name>
</gene>
<keyword evidence="5" id="KW-1185">Reference proteome</keyword>
<protein>
    <recommendedName>
        <fullName evidence="3">A-kinase anchor protein 2 C-terminal domain-containing protein</fullName>
    </recommendedName>
</protein>
<feature type="region of interest" description="Disordered" evidence="2">
    <location>
        <begin position="67"/>
        <end position="131"/>
    </location>
</feature>
<feature type="non-terminal residue" evidence="4">
    <location>
        <position position="1"/>
    </location>
</feature>
<feature type="non-terminal residue" evidence="4">
    <location>
        <position position="238"/>
    </location>
</feature>
<dbReference type="AlphaFoldDB" id="A0A2G9S8H5"/>
<feature type="compositionally biased region" description="Polar residues" evidence="2">
    <location>
        <begin position="201"/>
        <end position="210"/>
    </location>
</feature>
<evidence type="ECO:0000256" key="1">
    <source>
        <dbReference type="ARBA" id="ARBA00023054"/>
    </source>
</evidence>
<accession>A0A2G9S8H5</accession>
<dbReference type="InterPro" id="IPR029304">
    <property type="entry name" value="AKAP2_C"/>
</dbReference>
<feature type="domain" description="A-kinase anchor protein 2 C-terminal" evidence="3">
    <location>
        <begin position="116"/>
        <end position="230"/>
    </location>
</feature>
<evidence type="ECO:0000313" key="4">
    <source>
        <dbReference type="EMBL" id="PIO36365.1"/>
    </source>
</evidence>
<evidence type="ECO:0000259" key="3">
    <source>
        <dbReference type="Pfam" id="PF15304"/>
    </source>
</evidence>
<dbReference type="EMBL" id="KV926530">
    <property type="protein sequence ID" value="PIO36365.1"/>
    <property type="molecule type" value="Genomic_DNA"/>
</dbReference>